<sequence>MRQRMTKVETSLRLEEMNKEYLELCKTFMVKKTYEELEVILSLVLITLNFQILGEMSGGGES</sequence>
<accession>A0A0F7L707</accession>
<reference evidence="1" key="2">
    <citation type="submission" date="2015-03" db="EMBL/GenBank/DDBJ databases">
        <authorList>
            <person name="Chow C.-E.T."/>
            <person name="Winget D.M."/>
            <person name="White R.A.III."/>
            <person name="Hallam S.J."/>
            <person name="Suttle C.A."/>
        </authorList>
    </citation>
    <scope>NUCLEOTIDE SEQUENCE</scope>
    <source>
        <strain evidence="1">Anoxic2_2</strain>
    </source>
</reference>
<evidence type="ECO:0000313" key="1">
    <source>
        <dbReference type="EMBL" id="AKH46796.1"/>
    </source>
</evidence>
<name>A0A0F7L707_9VIRU</name>
<reference evidence="1" key="1">
    <citation type="journal article" date="2015" name="Front. Microbiol.">
        <title>Combining genomic sequencing methods to explore viral diversity and reveal potential virus-host interactions.</title>
        <authorList>
            <person name="Chow C.E."/>
            <person name="Winget D.M."/>
            <person name="White R.A.III."/>
            <person name="Hallam S.J."/>
            <person name="Suttle C.A."/>
        </authorList>
    </citation>
    <scope>NUCLEOTIDE SEQUENCE</scope>
    <source>
        <strain evidence="1">Anoxic2_2</strain>
    </source>
</reference>
<protein>
    <submittedName>
        <fullName evidence="1">Uncharacterized protein</fullName>
    </submittedName>
</protein>
<proteinExistence type="predicted"/>
<dbReference type="EMBL" id="KR029586">
    <property type="protein sequence ID" value="AKH46796.1"/>
    <property type="molecule type" value="Genomic_DNA"/>
</dbReference>
<organism evidence="1">
    <name type="scientific">uncultured marine virus</name>
    <dbReference type="NCBI Taxonomy" id="186617"/>
    <lineage>
        <taxon>Viruses</taxon>
        <taxon>environmental samples</taxon>
    </lineage>
</organism>